<dbReference type="RefSeq" id="WP_071932898.1">
    <property type="nucleotide sequence ID" value="NZ_CP016804.1"/>
</dbReference>
<dbReference type="Proteomes" id="UP000186165">
    <property type="component" value="Chromosome"/>
</dbReference>
<dbReference type="Pfam" id="PF01963">
    <property type="entry name" value="TraB_PrgY_gumN"/>
    <property type="match status" value="1"/>
</dbReference>
<feature type="transmembrane region" description="Helical" evidence="1">
    <location>
        <begin position="254"/>
        <end position="273"/>
    </location>
</feature>
<organism evidence="2 3">
    <name type="scientific">Halodesulfurarchaeum formicicum</name>
    <dbReference type="NCBI Taxonomy" id="1873524"/>
    <lineage>
        <taxon>Archaea</taxon>
        <taxon>Methanobacteriati</taxon>
        <taxon>Methanobacteriota</taxon>
        <taxon>Stenosarchaea group</taxon>
        <taxon>Halobacteria</taxon>
        <taxon>Halobacteriales</taxon>
        <taxon>Halobacteriaceae</taxon>
        <taxon>Halodesulfurarchaeum</taxon>
    </lineage>
</organism>
<keyword evidence="1" id="KW-0812">Transmembrane</keyword>
<keyword evidence="1" id="KW-0472">Membrane</keyword>
<gene>
    <name evidence="2" type="ORF">HSR6_0864</name>
</gene>
<dbReference type="GeneID" id="30417383"/>
<keyword evidence="3" id="KW-1185">Reference proteome</keyword>
<feature type="transmembrane region" description="Helical" evidence="1">
    <location>
        <begin position="311"/>
        <end position="330"/>
    </location>
</feature>
<dbReference type="KEGG" id="hhsr:HSR6_0864"/>
<dbReference type="InterPro" id="IPR005230">
    <property type="entry name" value="TraB_bac"/>
</dbReference>
<reference evidence="3" key="1">
    <citation type="submission" date="2016-08" db="EMBL/GenBank/DDBJ databases">
        <title>Discovery of first anaerobic lithoheterotrophic haloarchae widely represented in hypersaline habitats.</title>
        <authorList>
            <person name="Sorokin D.Y."/>
            <person name="Kublanov I.V."/>
            <person name="Roman P."/>
            <person name="Sinninghe Damste J.S."/>
            <person name="Golyshin P.N."/>
            <person name="Rojo D."/>
            <person name="Ciordia S."/>
            <person name="Mena Md.C."/>
            <person name="Ferrer M."/>
            <person name="Smedile F."/>
            <person name="Messina E."/>
            <person name="La Cono V."/>
            <person name="Yakimov M.M."/>
        </authorList>
    </citation>
    <scope>NUCLEOTIDE SEQUENCE [LARGE SCALE GENOMIC DNA]</scope>
    <source>
        <strain evidence="3">HSR6</strain>
    </source>
</reference>
<dbReference type="NCBIfam" id="TIGR00261">
    <property type="entry name" value="traB"/>
    <property type="match status" value="1"/>
</dbReference>
<name>A0A1J1ABQ6_9EURY</name>
<protein>
    <submittedName>
        <fullName evidence="2">TraB family protein</fullName>
    </submittedName>
</protein>
<feature type="transmembrane region" description="Helical" evidence="1">
    <location>
        <begin position="372"/>
        <end position="398"/>
    </location>
</feature>
<sequence>MSVGSPETDTSEQGSVRVVGTAHVSEESAAEVESVIEAEQPDVVAVELDENRYRQFKGKDPEDIDPKELLRGSAAYQFLAYWLLSYVQKRLGDQFDVEPGADMRAGIDAAERIGADVALVDRDIQLTIQRFWAGIGLREKLGLLWELTLAIAGVGGQEAEEFELEELTDNDVVTAMIEEFRQFSPTAAETLIDERDAYIAHNLHDLRAAGLDVVAVVGAGHEAGILKYLESPETLPPKDALEQRQSKRFSLRKAFGYVLTLGFLLFFALLALSGADQPTLLAVFGAWFLFNGIFAFTLAKLAGAHWTSAGVGGLVAWLTSINPLLAPGWFAGYVELRHTTVNVSDIGRLNEILDDEESPIGDLVSNMLDVGLFRLIVIVALTNVGSMIASVLFPFLVLPHMGEEFESVGAISNAMLAGARNGADILVQALL</sequence>
<dbReference type="PANTHER" id="PTHR21530:SF7">
    <property type="entry name" value="TRAB DOMAIN-CONTAINING PROTEIN"/>
    <property type="match status" value="1"/>
</dbReference>
<dbReference type="EMBL" id="CP016804">
    <property type="protein sequence ID" value="APE95317.1"/>
    <property type="molecule type" value="Genomic_DNA"/>
</dbReference>
<dbReference type="PANTHER" id="PTHR21530">
    <property type="entry name" value="PHEROMONE SHUTDOWN PROTEIN"/>
    <property type="match status" value="1"/>
</dbReference>
<dbReference type="OrthoDB" id="185689at2157"/>
<keyword evidence="1" id="KW-1133">Transmembrane helix</keyword>
<evidence type="ECO:0000313" key="2">
    <source>
        <dbReference type="EMBL" id="APE95317.1"/>
    </source>
</evidence>
<dbReference type="InterPro" id="IPR002816">
    <property type="entry name" value="TraB/PrgY/GumN_fam"/>
</dbReference>
<evidence type="ECO:0000256" key="1">
    <source>
        <dbReference type="SAM" id="Phobius"/>
    </source>
</evidence>
<dbReference type="InterPro" id="IPR046345">
    <property type="entry name" value="TraB_PrgY-like"/>
</dbReference>
<accession>A0A1J1ABQ6</accession>
<feature type="transmembrane region" description="Helical" evidence="1">
    <location>
        <begin position="279"/>
        <end position="299"/>
    </location>
</feature>
<dbReference type="CDD" id="cd14726">
    <property type="entry name" value="TraB_PrgY-like"/>
    <property type="match status" value="1"/>
</dbReference>
<proteinExistence type="predicted"/>
<dbReference type="AlphaFoldDB" id="A0A1J1ABQ6"/>
<evidence type="ECO:0000313" key="3">
    <source>
        <dbReference type="Proteomes" id="UP000186165"/>
    </source>
</evidence>